<reference evidence="2 3" key="1">
    <citation type="submission" date="2011-06" db="EMBL/GenBank/DDBJ databases">
        <title>The Genome Sequence of Collinsella tanakaei YIT 12063.</title>
        <authorList>
            <consortium name="The Broad Institute Genome Sequencing Platform"/>
            <person name="Earl A."/>
            <person name="Ward D."/>
            <person name="Feldgarden M."/>
            <person name="Gevers D."/>
            <person name="Morotomi M."/>
            <person name="Young S.K."/>
            <person name="Zeng Q."/>
            <person name="Gargeya S."/>
            <person name="Fitzgerald M."/>
            <person name="Haas B."/>
            <person name="Abouelleil A."/>
            <person name="Alvarado L."/>
            <person name="Arachchi H.M."/>
            <person name="Berlin A."/>
            <person name="Brown A."/>
            <person name="Chapman S.B."/>
            <person name="Chen Z."/>
            <person name="Dunbar C."/>
            <person name="Freedman E."/>
            <person name="Gearin G."/>
            <person name="Gellesch M."/>
            <person name="Goldberg J."/>
            <person name="Griggs A."/>
            <person name="Gujja S."/>
            <person name="Heiman D."/>
            <person name="Howarth C."/>
            <person name="Larson L."/>
            <person name="Lui A."/>
            <person name="MacDonald P.J.P."/>
            <person name="Mehta T."/>
            <person name="Montmayeur A."/>
            <person name="Murphy C."/>
            <person name="Neiman D."/>
            <person name="Pearson M."/>
            <person name="Priest M."/>
            <person name="Roberts A."/>
            <person name="Saif S."/>
            <person name="Shea T."/>
            <person name="Shenoy N."/>
            <person name="Sisk P."/>
            <person name="Stolte C."/>
            <person name="Sykes S."/>
            <person name="Wortman J."/>
            <person name="Nusbaum C."/>
            <person name="Birren B."/>
        </authorList>
    </citation>
    <scope>NUCLEOTIDE SEQUENCE [LARGE SCALE GENOMIC DNA]</scope>
    <source>
        <strain evidence="2 3">YIT 12063</strain>
    </source>
</reference>
<organism evidence="2 3">
    <name type="scientific">Collinsella tanakaei YIT 12063</name>
    <dbReference type="NCBI Taxonomy" id="742742"/>
    <lineage>
        <taxon>Bacteria</taxon>
        <taxon>Bacillati</taxon>
        <taxon>Actinomycetota</taxon>
        <taxon>Coriobacteriia</taxon>
        <taxon>Coriobacteriales</taxon>
        <taxon>Coriobacteriaceae</taxon>
        <taxon>Collinsella</taxon>
    </lineage>
</organism>
<proteinExistence type="predicted"/>
<evidence type="ECO:0000313" key="3">
    <source>
        <dbReference type="Proteomes" id="UP000004830"/>
    </source>
</evidence>
<dbReference type="InterPro" id="IPR001119">
    <property type="entry name" value="SLH_dom"/>
</dbReference>
<feature type="domain" description="SLH" evidence="1">
    <location>
        <begin position="598"/>
        <end position="661"/>
    </location>
</feature>
<protein>
    <recommendedName>
        <fullName evidence="1">SLH domain-containing protein</fullName>
    </recommendedName>
</protein>
<dbReference type="RefSeq" id="WP_009142105.1">
    <property type="nucleotide sequence ID" value="NZ_JH126474.1"/>
</dbReference>
<gene>
    <name evidence="2" type="ORF">HMPREF9452_02082</name>
</gene>
<evidence type="ECO:0000259" key="1">
    <source>
        <dbReference type="PROSITE" id="PS51272"/>
    </source>
</evidence>
<dbReference type="PROSITE" id="PS51272">
    <property type="entry name" value="SLH"/>
    <property type="match status" value="3"/>
</dbReference>
<dbReference type="PANTHER" id="PTHR43308">
    <property type="entry name" value="OUTER MEMBRANE PROTEIN ALPHA-RELATED"/>
    <property type="match status" value="1"/>
</dbReference>
<feature type="domain" description="SLH" evidence="1">
    <location>
        <begin position="528"/>
        <end position="592"/>
    </location>
</feature>
<feature type="domain" description="SLH" evidence="1">
    <location>
        <begin position="668"/>
        <end position="720"/>
    </location>
</feature>
<accession>G1WL69</accession>
<evidence type="ECO:0000313" key="2">
    <source>
        <dbReference type="EMBL" id="EGX68531.1"/>
    </source>
</evidence>
<dbReference type="GeneID" id="62759758"/>
<dbReference type="PANTHER" id="PTHR43308:SF5">
    <property type="entry name" value="S-LAYER PROTEIN _ PEPTIDOGLYCAN ENDO-BETA-N-ACETYLGLUCOSAMINIDASE"/>
    <property type="match status" value="1"/>
</dbReference>
<dbReference type="STRING" id="742742.HMPREF9452_02082"/>
<keyword evidence="3" id="KW-1185">Reference proteome</keyword>
<dbReference type="EMBL" id="ADLS01000031">
    <property type="protein sequence ID" value="EGX68531.1"/>
    <property type="molecule type" value="Genomic_DNA"/>
</dbReference>
<dbReference type="HOGENOM" id="CLU_335164_0_0_11"/>
<name>G1WL69_9ACTN</name>
<dbReference type="InterPro" id="IPR051465">
    <property type="entry name" value="Cell_Envelope_Struct_Comp"/>
</dbReference>
<dbReference type="OrthoDB" id="9804511at2"/>
<comment type="caution">
    <text evidence="2">The sequence shown here is derived from an EMBL/GenBank/DDBJ whole genome shotgun (WGS) entry which is preliminary data.</text>
</comment>
<dbReference type="Pfam" id="PF00395">
    <property type="entry name" value="SLH"/>
    <property type="match status" value="2"/>
</dbReference>
<sequence length="720" mass="77161">MTVECLNGQYAGGKATAKLAVKAATLDKVTACEDVAAGDLTFVYSGKKLNVEFADLGGNKLDEGEDYTIKILKEGTDNVPSAASVDVLEAGNYVGYMTGMGQYAGETAEVHFTVKAFDFGTANVVVDDVIASESAPKHPTKVTNGVEGAADYVELDPSLVSLEFNYADNSDSQLFDKPGAYNFKASVDPLNSSISGADSKFVNVNKVAAYADFKYGDAALEDTYSVNLDKGQSFDLDKVKAYNGKDEAKGVTVSAVRGGTVVKSGELTEGTWTVTVSVDPSANEYAVGGSKTFTVKVVLASVDADANVFVYYKNEAVTSVEKTYDNKAIVKSDFVVKAFKDDNTDVSSKVSFNIYDESGKKVDKIVDAGTYTLKIETDELELSGTTEIAITVDKVDLSKLYVMQAEKWPEHKDGVSYVAKTSAKLGFDKILGYNTGVKVSDGTDGASDDEGIDEIGRDVAGKNFTPQCKAERFDVKKKEWVKVSYPDIFTVEGQYRFTLTGTSDDAKNFTFANADNTTVVEVVCVDAGKLVFNDVKPGDWFFDVVFDAQANGWMNGYADGVLFGAHDQITRGQVACVLFNMAGEDMNENDGSYNEILGWKSFDDVNGKAYYGEAIAWAKQAGVVNGYGDGTFAPDAPVTREELACMLANYAKKVDQVNVSIEDADKVLSSMSDGSAVSDWAKGSVAWAVENGIMGNAGFVNAFNDITRAETAAMVVNYKA</sequence>
<dbReference type="AlphaFoldDB" id="G1WL69"/>
<dbReference type="Proteomes" id="UP000004830">
    <property type="component" value="Unassembled WGS sequence"/>
</dbReference>
<dbReference type="PATRIC" id="fig|742742.3.peg.2058"/>
<dbReference type="eggNOG" id="COG5263">
    <property type="taxonomic scope" value="Bacteria"/>
</dbReference>